<dbReference type="HOGENOM" id="CLU_1113929_0_0_9"/>
<dbReference type="EMBL" id="CP002105">
    <property type="protein sequence ID" value="ADL12865.1"/>
    <property type="molecule type" value="Genomic_DNA"/>
</dbReference>
<evidence type="ECO:0000313" key="4">
    <source>
        <dbReference type="Proteomes" id="UP000001661"/>
    </source>
</evidence>
<protein>
    <recommendedName>
        <fullName evidence="2">HTH HARE-type domain-containing protein</fullName>
    </recommendedName>
</protein>
<evidence type="ECO:0000313" key="3">
    <source>
        <dbReference type="EMBL" id="ADL12865.1"/>
    </source>
</evidence>
<reference evidence="3 4" key="1">
    <citation type="journal article" date="2010" name="Stand. Genomic Sci.">
        <title>Complete genome sequence of Acetohalobium arabaticum type strain (Z-7288).</title>
        <authorList>
            <person name="Sikorski J."/>
            <person name="Lapidus A."/>
            <person name="Chertkov O."/>
            <person name="Lucas S."/>
            <person name="Copeland A."/>
            <person name="Glavina Del Rio T."/>
            <person name="Nolan M."/>
            <person name="Tice H."/>
            <person name="Cheng J.F."/>
            <person name="Han C."/>
            <person name="Brambilla E."/>
            <person name="Pitluck S."/>
            <person name="Liolios K."/>
            <person name="Ivanova N."/>
            <person name="Mavromatis K."/>
            <person name="Mikhailova N."/>
            <person name="Pati A."/>
            <person name="Bruce D."/>
            <person name="Detter C."/>
            <person name="Tapia R."/>
            <person name="Goodwin L."/>
            <person name="Chen A."/>
            <person name="Palaniappan K."/>
            <person name="Land M."/>
            <person name="Hauser L."/>
            <person name="Chang Y.J."/>
            <person name="Jeffries C.D."/>
            <person name="Rohde M."/>
            <person name="Goker M."/>
            <person name="Spring S."/>
            <person name="Woyke T."/>
            <person name="Bristow J."/>
            <person name="Eisen J.A."/>
            <person name="Markowitz V."/>
            <person name="Hugenholtz P."/>
            <person name="Kyrpides N.C."/>
            <person name="Klenk H.P."/>
        </authorList>
    </citation>
    <scope>NUCLEOTIDE SEQUENCE [LARGE SCALE GENOMIC DNA]</scope>
    <source>
        <strain evidence="4">ATCC 49924 / DSM 5501 / Z-7288</strain>
    </source>
</reference>
<dbReference type="Proteomes" id="UP000001661">
    <property type="component" value="Chromosome"/>
</dbReference>
<proteinExistence type="predicted"/>
<dbReference type="eggNOG" id="COG3343">
    <property type="taxonomic scope" value="Bacteria"/>
</dbReference>
<dbReference type="PROSITE" id="PS51913">
    <property type="entry name" value="HTH_HARE"/>
    <property type="match status" value="1"/>
</dbReference>
<dbReference type="InterPro" id="IPR007759">
    <property type="entry name" value="Asxl_HARE-HTH"/>
</dbReference>
<dbReference type="Pfam" id="PF05066">
    <property type="entry name" value="HARE-HTH"/>
    <property type="match status" value="1"/>
</dbReference>
<dbReference type="OrthoDB" id="401223at2"/>
<dbReference type="GO" id="GO:0006355">
    <property type="term" value="P:regulation of DNA-templated transcription"/>
    <property type="evidence" value="ECO:0007669"/>
    <property type="project" value="InterPro"/>
</dbReference>
<dbReference type="RefSeq" id="WP_013278311.1">
    <property type="nucleotide sequence ID" value="NC_014378.1"/>
</dbReference>
<dbReference type="STRING" id="574087.Acear_1352"/>
<evidence type="ECO:0000259" key="2">
    <source>
        <dbReference type="PROSITE" id="PS51913"/>
    </source>
</evidence>
<evidence type="ECO:0000256" key="1">
    <source>
        <dbReference type="ARBA" id="ARBA00023163"/>
    </source>
</evidence>
<organism evidence="3 4">
    <name type="scientific">Acetohalobium arabaticum (strain ATCC 49924 / DSM 5501 / Z-7288)</name>
    <dbReference type="NCBI Taxonomy" id="574087"/>
    <lineage>
        <taxon>Bacteria</taxon>
        <taxon>Bacillati</taxon>
        <taxon>Bacillota</taxon>
        <taxon>Clostridia</taxon>
        <taxon>Halanaerobiales</taxon>
        <taxon>Halobacteroidaceae</taxon>
        <taxon>Acetohalobium</taxon>
    </lineage>
</organism>
<keyword evidence="4" id="KW-1185">Reference proteome</keyword>
<dbReference type="KEGG" id="aar:Acear_1352"/>
<keyword evidence="1" id="KW-0804">Transcription</keyword>
<dbReference type="InterPro" id="IPR038087">
    <property type="entry name" value="RNAP_delta_N_dom_sf"/>
</dbReference>
<feature type="domain" description="HTH HARE-type" evidence="2">
    <location>
        <begin position="11"/>
        <end position="72"/>
    </location>
</feature>
<name>D9QQS4_ACEAZ</name>
<sequence length="249" mass="29605">MSEAYNLTRLMTISDMAYKILKDREGSMHYKELFKEISEVKKIENPSSVQSCIYSEDKFIRMGDGYWGLTEWLLNGLSFVYSIKPLEYQRQTLNIDFDHELYFPYYIQHDEINIEFRNRKYRGIRKDKQTFALEEFYNKEQVYPKNKLIIKILDVNDFDYKIVDLKRKDEELELDGLNQRIADLAFEVLKEKRGIMSTTRILKHILIKILKTEGIEGEFNLGPLMSLSEILSSDERFNKRLSGMFALNI</sequence>
<dbReference type="AlphaFoldDB" id="D9QQS4"/>
<dbReference type="Gene3D" id="1.10.10.1250">
    <property type="entry name" value="RNA polymerase, subunit delta, N-terminal domain"/>
    <property type="match status" value="1"/>
</dbReference>
<gene>
    <name evidence="3" type="ordered locus">Acear_1352</name>
</gene>
<accession>D9QQS4</accession>